<dbReference type="GO" id="GO:0006357">
    <property type="term" value="P:regulation of transcription by RNA polymerase II"/>
    <property type="evidence" value="ECO:0007669"/>
    <property type="project" value="TreeGrafter"/>
</dbReference>
<feature type="domain" description="SET" evidence="14">
    <location>
        <begin position="239"/>
        <end position="356"/>
    </location>
</feature>
<dbReference type="InterPro" id="IPR050701">
    <property type="entry name" value="Histone_Mod_Regulator"/>
</dbReference>
<dbReference type="CDD" id="cd10518">
    <property type="entry name" value="SET_SETD1-like"/>
    <property type="match status" value="1"/>
</dbReference>
<name>A0A6D2KAX7_9BRAS</name>
<dbReference type="Proteomes" id="UP000467841">
    <property type="component" value="Unassembled WGS sequence"/>
</dbReference>
<dbReference type="OrthoDB" id="308383at2759"/>
<keyword evidence="4" id="KW-0949">S-adenosyl-L-methionine</keyword>
<dbReference type="Gene3D" id="3.30.40.10">
    <property type="entry name" value="Zinc/RING finger domain, C3HC4 (zinc finger)"/>
    <property type="match status" value="1"/>
</dbReference>
<keyword evidence="6" id="KW-0677">Repeat</keyword>
<dbReference type="GO" id="GO:0048188">
    <property type="term" value="C:Set1C/COMPASS complex"/>
    <property type="evidence" value="ECO:0007669"/>
    <property type="project" value="UniProtKB-ARBA"/>
</dbReference>
<evidence type="ECO:0000256" key="2">
    <source>
        <dbReference type="ARBA" id="ARBA00022603"/>
    </source>
</evidence>
<dbReference type="PROSITE" id="PS51805">
    <property type="entry name" value="EPHD"/>
    <property type="match status" value="1"/>
</dbReference>
<evidence type="ECO:0000313" key="17">
    <source>
        <dbReference type="EMBL" id="CAA7050193.1"/>
    </source>
</evidence>
<keyword evidence="8" id="KW-0862">Zinc</keyword>
<evidence type="ECO:0000256" key="3">
    <source>
        <dbReference type="ARBA" id="ARBA00022679"/>
    </source>
</evidence>
<evidence type="ECO:0000256" key="1">
    <source>
        <dbReference type="ARBA" id="ARBA00004123"/>
    </source>
</evidence>
<evidence type="ECO:0000313" key="18">
    <source>
        <dbReference type="Proteomes" id="UP000467841"/>
    </source>
</evidence>
<evidence type="ECO:0000259" key="14">
    <source>
        <dbReference type="PROSITE" id="PS50280"/>
    </source>
</evidence>
<feature type="region of interest" description="Disordered" evidence="13">
    <location>
        <begin position="183"/>
        <end position="202"/>
    </location>
</feature>
<dbReference type="FunFam" id="3.30.40.10:FF:000464">
    <property type="entry name" value="Histone-lysine N-methyltransferase"/>
    <property type="match status" value="1"/>
</dbReference>
<dbReference type="FunFam" id="2.170.270.10:FF:000058">
    <property type="entry name" value="Histone-lysine N-methyltransferase"/>
    <property type="match status" value="1"/>
</dbReference>
<gene>
    <name evidence="17" type="ORF">MERR_LOCUS37428</name>
</gene>
<feature type="domain" description="PHD-type" evidence="16">
    <location>
        <begin position="23"/>
        <end position="138"/>
    </location>
</feature>
<dbReference type="InterPro" id="IPR034732">
    <property type="entry name" value="EPHD"/>
</dbReference>
<dbReference type="InterPro" id="IPR001214">
    <property type="entry name" value="SET_dom"/>
</dbReference>
<comment type="caution">
    <text evidence="17">The sequence shown here is derived from an EMBL/GenBank/DDBJ whole genome shotgun (WGS) entry which is preliminary data.</text>
</comment>
<keyword evidence="9" id="KW-0156">Chromatin regulator</keyword>
<keyword evidence="10" id="KW-0539">Nucleus</keyword>
<dbReference type="InterPro" id="IPR003616">
    <property type="entry name" value="Post-SET_dom"/>
</dbReference>
<evidence type="ECO:0000256" key="13">
    <source>
        <dbReference type="SAM" id="MobiDB-lite"/>
    </source>
</evidence>
<evidence type="ECO:0000256" key="8">
    <source>
        <dbReference type="ARBA" id="ARBA00022833"/>
    </source>
</evidence>
<organism evidence="17 18">
    <name type="scientific">Microthlaspi erraticum</name>
    <dbReference type="NCBI Taxonomy" id="1685480"/>
    <lineage>
        <taxon>Eukaryota</taxon>
        <taxon>Viridiplantae</taxon>
        <taxon>Streptophyta</taxon>
        <taxon>Embryophyta</taxon>
        <taxon>Tracheophyta</taxon>
        <taxon>Spermatophyta</taxon>
        <taxon>Magnoliopsida</taxon>
        <taxon>eudicotyledons</taxon>
        <taxon>Gunneridae</taxon>
        <taxon>Pentapetalae</taxon>
        <taxon>rosids</taxon>
        <taxon>malvids</taxon>
        <taxon>Brassicales</taxon>
        <taxon>Brassicaceae</taxon>
        <taxon>Coluteocarpeae</taxon>
        <taxon>Microthlaspi</taxon>
    </lineage>
</organism>
<evidence type="ECO:0000256" key="7">
    <source>
        <dbReference type="ARBA" id="ARBA00022771"/>
    </source>
</evidence>
<dbReference type="InterPro" id="IPR013083">
    <property type="entry name" value="Znf_RING/FYVE/PHD"/>
</dbReference>
<evidence type="ECO:0000256" key="4">
    <source>
        <dbReference type="ARBA" id="ARBA00022691"/>
    </source>
</evidence>
<dbReference type="SUPFAM" id="SSF82199">
    <property type="entry name" value="SET domain"/>
    <property type="match status" value="1"/>
</dbReference>
<dbReference type="GO" id="GO:0008270">
    <property type="term" value="F:zinc ion binding"/>
    <property type="evidence" value="ECO:0007669"/>
    <property type="project" value="UniProtKB-KW"/>
</dbReference>
<dbReference type="GO" id="GO:0008168">
    <property type="term" value="F:methyltransferase activity"/>
    <property type="evidence" value="ECO:0007669"/>
    <property type="project" value="UniProtKB-KW"/>
</dbReference>
<comment type="subcellular location">
    <subcellularLocation>
        <location evidence="1">Nucleus</location>
    </subcellularLocation>
</comment>
<keyword evidence="18" id="KW-1185">Reference proteome</keyword>
<evidence type="ECO:0000256" key="5">
    <source>
        <dbReference type="ARBA" id="ARBA00022723"/>
    </source>
</evidence>
<dbReference type="PANTHER" id="PTHR13793:SF152">
    <property type="entry name" value="HISTONE-LYSINE N-METHYLTRANSFERASE ATX4"/>
    <property type="match status" value="1"/>
</dbReference>
<dbReference type="PROSITE" id="PS50280">
    <property type="entry name" value="SET"/>
    <property type="match status" value="1"/>
</dbReference>
<reference evidence="17" key="1">
    <citation type="submission" date="2020-01" db="EMBL/GenBank/DDBJ databases">
        <authorList>
            <person name="Mishra B."/>
        </authorList>
    </citation>
    <scope>NUCLEOTIDE SEQUENCE [LARGE SCALE GENOMIC DNA]</scope>
</reference>
<evidence type="ECO:0000256" key="12">
    <source>
        <dbReference type="ARBA" id="ARBA00054897"/>
    </source>
</evidence>
<sequence>MALDMFMISPHGSVKHVRKPGIKRDCCLCPVKGGALKPTDVETVWVHVTCAWFQPEMCFASDGKMEPAVGILSIPSSNFVKICVICKQIHGSCTQCCKCSTYYHAMCASRAGCRMELHCLEKNGRQNSKMVSYCSYHRAPNPDTGLSYTNSFRDNEESPAEDTVTCDPFSAARCRPFRRKINRKKRSEEEAIPHRTRGPQHHPSAAIQALNTFRHVPEEPKSFSSFRERLHHLQRTEMDRVCFGRSGIHGWGLFARKTIQDGEMVLEYRGEQVRGIIADLREARYRREGKDCYLFKISEEVVVDATEKGNIARLINHSCSPNCYARIMSVGDEESRIVLIAKANVAVGEELTYDYLFDPDEPEEFKVPCLCKSASCRKFMN</sequence>
<evidence type="ECO:0000259" key="15">
    <source>
        <dbReference type="PROSITE" id="PS50868"/>
    </source>
</evidence>
<dbReference type="Gene3D" id="2.170.270.10">
    <property type="entry name" value="SET domain"/>
    <property type="match status" value="1"/>
</dbReference>
<dbReference type="InterPro" id="IPR046341">
    <property type="entry name" value="SET_dom_sf"/>
</dbReference>
<keyword evidence="2" id="KW-0489">Methyltransferase</keyword>
<comment type="function">
    <text evidence="12">Histone methyltransferase.</text>
</comment>
<dbReference type="PANTHER" id="PTHR13793">
    <property type="entry name" value="PHD FINGER PROTEINS"/>
    <property type="match status" value="1"/>
</dbReference>
<dbReference type="SMART" id="SM00317">
    <property type="entry name" value="SET"/>
    <property type="match status" value="1"/>
</dbReference>
<evidence type="ECO:0000256" key="10">
    <source>
        <dbReference type="ARBA" id="ARBA00023242"/>
    </source>
</evidence>
<proteinExistence type="predicted"/>
<protein>
    <recommendedName>
        <fullName evidence="19">Histone-lysine N-methyltransferase</fullName>
    </recommendedName>
</protein>
<keyword evidence="7" id="KW-0863">Zinc-finger</keyword>
<evidence type="ECO:0000256" key="6">
    <source>
        <dbReference type="ARBA" id="ARBA00022737"/>
    </source>
</evidence>
<dbReference type="Pfam" id="PF13832">
    <property type="entry name" value="zf-HC5HC2H_2"/>
    <property type="match status" value="1"/>
</dbReference>
<dbReference type="EMBL" id="CACVBM020001440">
    <property type="protein sequence ID" value="CAA7050193.1"/>
    <property type="molecule type" value="Genomic_DNA"/>
</dbReference>
<feature type="domain" description="Post-SET" evidence="15">
    <location>
        <begin position="365"/>
        <end position="381"/>
    </location>
</feature>
<evidence type="ECO:0008006" key="19">
    <source>
        <dbReference type="Google" id="ProtNLM"/>
    </source>
</evidence>
<evidence type="ECO:0000259" key="16">
    <source>
        <dbReference type="PROSITE" id="PS51805"/>
    </source>
</evidence>
<keyword evidence="3" id="KW-0808">Transferase</keyword>
<dbReference type="GO" id="GO:0006325">
    <property type="term" value="P:chromatin organization"/>
    <property type="evidence" value="ECO:0007669"/>
    <property type="project" value="UniProtKB-KW"/>
</dbReference>
<dbReference type="GO" id="GO:0032259">
    <property type="term" value="P:methylation"/>
    <property type="evidence" value="ECO:0007669"/>
    <property type="project" value="UniProtKB-KW"/>
</dbReference>
<evidence type="ECO:0000256" key="9">
    <source>
        <dbReference type="ARBA" id="ARBA00022853"/>
    </source>
</evidence>
<dbReference type="Pfam" id="PF00856">
    <property type="entry name" value="SET"/>
    <property type="match status" value="1"/>
</dbReference>
<dbReference type="AlphaFoldDB" id="A0A6D2KAX7"/>
<keyword evidence="5" id="KW-0479">Metal-binding</keyword>
<dbReference type="PROSITE" id="PS50868">
    <property type="entry name" value="POST_SET"/>
    <property type="match status" value="1"/>
</dbReference>
<accession>A0A6D2KAX7</accession>
<evidence type="ECO:0000256" key="11">
    <source>
        <dbReference type="ARBA" id="ARBA00052314"/>
    </source>
</evidence>
<comment type="catalytic activity">
    <reaction evidence="11">
        <text>L-lysyl-[histone] + S-adenosyl-L-methionine = N(6)-methyl-L-lysyl-[histone] + S-adenosyl-L-homocysteine + H(+)</text>
        <dbReference type="Rhea" id="RHEA:10024"/>
        <dbReference type="Rhea" id="RHEA-COMP:9845"/>
        <dbReference type="Rhea" id="RHEA-COMP:9846"/>
        <dbReference type="ChEBI" id="CHEBI:15378"/>
        <dbReference type="ChEBI" id="CHEBI:29969"/>
        <dbReference type="ChEBI" id="CHEBI:57856"/>
        <dbReference type="ChEBI" id="CHEBI:59789"/>
        <dbReference type="ChEBI" id="CHEBI:61929"/>
    </reaction>
</comment>